<dbReference type="OrthoDB" id="199549at2"/>
<proteinExistence type="predicted"/>
<evidence type="ECO:0000313" key="4">
    <source>
        <dbReference type="Proteomes" id="UP000334923"/>
    </source>
</evidence>
<feature type="compositionally biased region" description="Basic and acidic residues" evidence="1">
    <location>
        <begin position="114"/>
        <end position="126"/>
    </location>
</feature>
<keyword evidence="2" id="KW-0732">Signal</keyword>
<keyword evidence="4" id="KW-1185">Reference proteome</keyword>
<dbReference type="AlphaFoldDB" id="A0A5E6MFL1"/>
<feature type="region of interest" description="Disordered" evidence="1">
    <location>
        <begin position="104"/>
        <end position="144"/>
    </location>
</feature>
<evidence type="ECO:0000256" key="2">
    <source>
        <dbReference type="SAM" id="SignalP"/>
    </source>
</evidence>
<dbReference type="Proteomes" id="UP000334923">
    <property type="component" value="Unassembled WGS sequence"/>
</dbReference>
<reference evidence="3 4" key="1">
    <citation type="submission" date="2019-09" db="EMBL/GenBank/DDBJ databases">
        <authorList>
            <person name="Cremers G."/>
        </authorList>
    </citation>
    <scope>NUCLEOTIDE SEQUENCE [LARGE SCALE GENOMIC DNA]</scope>
    <source>
        <strain evidence="3">4A</strain>
    </source>
</reference>
<organism evidence="3 4">
    <name type="scientific">Methylacidimicrobium tartarophylax</name>
    <dbReference type="NCBI Taxonomy" id="1041768"/>
    <lineage>
        <taxon>Bacteria</taxon>
        <taxon>Pseudomonadati</taxon>
        <taxon>Verrucomicrobiota</taxon>
        <taxon>Methylacidimicrobium</taxon>
    </lineage>
</organism>
<sequence length="144" mass="15449">MTVVALVLLFQAGYLHADEPPAGTDAAPATPTNAPSSWQEKLADLVKRDSDLNKKVDQIDQAIRQKHDALARSLAKELQTERSAFHRDLQQMKETVQTGIRGAAQSLGKGAGQVKEEAAKLQEALERAGQQEGAVKSPPASSQP</sequence>
<gene>
    <name evidence="3" type="ORF">MAMT_01599</name>
</gene>
<name>A0A5E6MFL1_9BACT</name>
<accession>A0A5E6MFL1</accession>
<dbReference type="RefSeq" id="WP_142660422.1">
    <property type="nucleotide sequence ID" value="NZ_CABFVA020000083.1"/>
</dbReference>
<evidence type="ECO:0000313" key="3">
    <source>
        <dbReference type="EMBL" id="VVM07148.1"/>
    </source>
</evidence>
<protein>
    <submittedName>
        <fullName evidence="3">Uncharacterized protein</fullName>
    </submittedName>
</protein>
<feature type="chain" id="PRO_5022894503" evidence="2">
    <location>
        <begin position="18"/>
        <end position="144"/>
    </location>
</feature>
<evidence type="ECO:0000256" key="1">
    <source>
        <dbReference type="SAM" id="MobiDB-lite"/>
    </source>
</evidence>
<feature type="signal peptide" evidence="2">
    <location>
        <begin position="1"/>
        <end position="17"/>
    </location>
</feature>
<dbReference type="EMBL" id="CABFVA020000083">
    <property type="protein sequence ID" value="VVM07148.1"/>
    <property type="molecule type" value="Genomic_DNA"/>
</dbReference>